<evidence type="ECO:0000256" key="1">
    <source>
        <dbReference type="ARBA" id="ARBA00004651"/>
    </source>
</evidence>
<feature type="transmembrane region" description="Helical" evidence="7">
    <location>
        <begin position="41"/>
        <end position="61"/>
    </location>
</feature>
<feature type="domain" description="YetF C-terminal" evidence="8">
    <location>
        <begin position="90"/>
        <end position="222"/>
    </location>
</feature>
<dbReference type="EMBL" id="QWEG01000008">
    <property type="protein sequence ID" value="RHW39130.1"/>
    <property type="molecule type" value="Genomic_DNA"/>
</dbReference>
<comment type="subcellular location">
    <subcellularLocation>
        <location evidence="1">Cell membrane</location>
        <topology evidence="1">Multi-pass membrane protein</topology>
    </subcellularLocation>
</comment>
<evidence type="ECO:0000313" key="11">
    <source>
        <dbReference type="Proteomes" id="UP000284416"/>
    </source>
</evidence>
<dbReference type="Pfam" id="PF20730">
    <property type="entry name" value="YetF_N"/>
    <property type="match status" value="1"/>
</dbReference>
<evidence type="ECO:0000256" key="7">
    <source>
        <dbReference type="SAM" id="Phobius"/>
    </source>
</evidence>
<evidence type="ECO:0000256" key="4">
    <source>
        <dbReference type="ARBA" id="ARBA00022692"/>
    </source>
</evidence>
<feature type="transmembrane region" description="Helical" evidence="7">
    <location>
        <begin position="15"/>
        <end position="34"/>
    </location>
</feature>
<evidence type="ECO:0000256" key="2">
    <source>
        <dbReference type="ARBA" id="ARBA00006448"/>
    </source>
</evidence>
<evidence type="ECO:0000256" key="6">
    <source>
        <dbReference type="ARBA" id="ARBA00023136"/>
    </source>
</evidence>
<accession>A0A417YT41</accession>
<keyword evidence="3" id="KW-1003">Cell membrane</keyword>
<evidence type="ECO:0000256" key="3">
    <source>
        <dbReference type="ARBA" id="ARBA00022475"/>
    </source>
</evidence>
<dbReference type="InterPro" id="IPR048454">
    <property type="entry name" value="YetF_N"/>
</dbReference>
<dbReference type="InterPro" id="IPR023090">
    <property type="entry name" value="UPF0702_alpha/beta_dom_sf"/>
</dbReference>
<comment type="caution">
    <text evidence="10">The sequence shown here is derived from an EMBL/GenBank/DDBJ whole genome shotgun (WGS) entry which is preliminary data.</text>
</comment>
<dbReference type="RefSeq" id="WP_118921499.1">
    <property type="nucleotide sequence ID" value="NZ_QWEG01000008.1"/>
</dbReference>
<dbReference type="GO" id="GO:0005886">
    <property type="term" value="C:plasma membrane"/>
    <property type="evidence" value="ECO:0007669"/>
    <property type="project" value="UniProtKB-SubCell"/>
</dbReference>
<keyword evidence="6 7" id="KW-0472">Membrane</keyword>
<dbReference type="PANTHER" id="PTHR34582:SF5">
    <property type="entry name" value="UPF0702 TRANSMEMBRANE PROTEIN YETF"/>
    <property type="match status" value="1"/>
</dbReference>
<reference evidence="10 11" key="1">
    <citation type="journal article" date="2017" name="Int. J. Syst. Evol. Microbiol.">
        <title>Bacillus notoginsengisoli sp. nov., a novel bacterium isolated from the rhizosphere of Panax notoginseng.</title>
        <authorList>
            <person name="Zhang M.Y."/>
            <person name="Cheng J."/>
            <person name="Cai Y."/>
            <person name="Zhang T.Y."/>
            <person name="Wu Y.Y."/>
            <person name="Manikprabhu D."/>
            <person name="Li W.J."/>
            <person name="Zhang Y.X."/>
        </authorList>
    </citation>
    <scope>NUCLEOTIDE SEQUENCE [LARGE SCALE GENOMIC DNA]</scope>
    <source>
        <strain evidence="10 11">JCM 30743</strain>
    </source>
</reference>
<evidence type="ECO:0000259" key="9">
    <source>
        <dbReference type="Pfam" id="PF20730"/>
    </source>
</evidence>
<proteinExistence type="inferred from homology"/>
<dbReference type="OrthoDB" id="1899680at2"/>
<dbReference type="PANTHER" id="PTHR34582">
    <property type="entry name" value="UPF0702 TRANSMEMBRANE PROTEIN YCAP"/>
    <property type="match status" value="1"/>
</dbReference>
<evidence type="ECO:0000313" key="10">
    <source>
        <dbReference type="EMBL" id="RHW39130.1"/>
    </source>
</evidence>
<comment type="similarity">
    <text evidence="2">Belongs to the UPF0702 family.</text>
</comment>
<keyword evidence="5 7" id="KW-1133">Transmembrane helix</keyword>
<dbReference type="Proteomes" id="UP000284416">
    <property type="component" value="Unassembled WGS sequence"/>
</dbReference>
<gene>
    <name evidence="10" type="ORF">D1B31_13405</name>
</gene>
<keyword evidence="4 7" id="KW-0812">Transmembrane</keyword>
<dbReference type="InterPro" id="IPR007353">
    <property type="entry name" value="DUF421"/>
</dbReference>
<feature type="transmembrane region" description="Helical" evidence="7">
    <location>
        <begin position="67"/>
        <end position="89"/>
    </location>
</feature>
<dbReference type="AlphaFoldDB" id="A0A417YT41"/>
<feature type="domain" description="YetF-like N-terminal transmembrane" evidence="9">
    <location>
        <begin position="14"/>
        <end position="68"/>
    </location>
</feature>
<evidence type="ECO:0000259" key="8">
    <source>
        <dbReference type="Pfam" id="PF04239"/>
    </source>
</evidence>
<organism evidence="10 11">
    <name type="scientific">Neobacillus notoginsengisoli</name>
    <dbReference type="NCBI Taxonomy" id="1578198"/>
    <lineage>
        <taxon>Bacteria</taxon>
        <taxon>Bacillati</taxon>
        <taxon>Bacillota</taxon>
        <taxon>Bacilli</taxon>
        <taxon>Bacillales</taxon>
        <taxon>Bacillaceae</taxon>
        <taxon>Neobacillus</taxon>
    </lineage>
</organism>
<protein>
    <submittedName>
        <fullName evidence="10">DUF421 domain-containing protein</fullName>
    </submittedName>
</protein>
<dbReference type="Gene3D" id="3.30.240.20">
    <property type="entry name" value="bsu07140 like domains"/>
    <property type="match status" value="2"/>
</dbReference>
<evidence type="ECO:0000256" key="5">
    <source>
        <dbReference type="ARBA" id="ARBA00022989"/>
    </source>
</evidence>
<sequence>MDFYQSQSNLTALEWVLRAVVAFVFLVIVAKVLGQRAISQLRLLDFVIALVIGNIIAHPLSEEQLGLQGSMISTTVLVALYSGGVFLILKWPWFRSLVNHPPITIVKNGTIVYDGLKKARISLDVVLEEMREKKITDVKKVALAVWEADGRMSFFLDPKYEAVTPAALGLNTEPFNLHRVIIKEGVFNVQELRKTQKDEEWVVSRLDRIYQAKVKDVLLATLDHNGNLSVFFYQNR</sequence>
<dbReference type="Pfam" id="PF04239">
    <property type="entry name" value="DUF421"/>
    <property type="match status" value="1"/>
</dbReference>
<keyword evidence="11" id="KW-1185">Reference proteome</keyword>
<name>A0A417YT41_9BACI</name>